<dbReference type="InterPro" id="IPR043502">
    <property type="entry name" value="DNA/RNA_pol_sf"/>
</dbReference>
<dbReference type="Gene3D" id="3.30.70.270">
    <property type="match status" value="1"/>
</dbReference>
<gene>
    <name evidence="6" type="ORF">SPHA_43100</name>
</gene>
<name>A0A812CWC5_ACAPH</name>
<dbReference type="PANTHER" id="PTHR37984:SF5">
    <property type="entry name" value="PROTEIN NYNRIN-LIKE"/>
    <property type="match status" value="1"/>
</dbReference>
<sequence length="424" mass="47603">MMDEISDVLSDFREHEPYDHLKEAILKRTVRKRRTLFKRFYGTSPEVTRRHPSFSESADLVFVQFDHGENAVHTPDTAKHERYKLSETERASPCAHGQGNRPHLDNDGDEPPAENGEATGAFVGFIAHLAMEPGTVNLPVHTRRHGETNTGAAISVVPYQNDYTAKPTLLKLRAVNGSAIDTYLRTLTLNVGMRRDFTWTFTVANVKIPILGADFLAHYARAVHMNPRTLSDTTTNLRVLGTPTRQSSTGISVATCYGREYLDLLTQFTDITLPLQATASGDHQTQHHIRTRGPPEHSLPRRLAPHKLAYAKEQFDKMLSDVIIRPSDSPYASSLQHLREVFQRLSHYGLKLILDKCVFGAPSVDFLGHHTDANGIAPLPDKIRSIRDFPTPTSIKQLRRFLGMIHPKLCYYSPATDEPAAEKE</sequence>
<evidence type="ECO:0000256" key="5">
    <source>
        <dbReference type="SAM" id="MobiDB-lite"/>
    </source>
</evidence>
<organism evidence="6 7">
    <name type="scientific">Acanthosepion pharaonis</name>
    <name type="common">Pharaoh cuttlefish</name>
    <name type="synonym">Sepia pharaonis</name>
    <dbReference type="NCBI Taxonomy" id="158019"/>
    <lineage>
        <taxon>Eukaryota</taxon>
        <taxon>Metazoa</taxon>
        <taxon>Spiralia</taxon>
        <taxon>Lophotrochozoa</taxon>
        <taxon>Mollusca</taxon>
        <taxon>Cephalopoda</taxon>
        <taxon>Coleoidea</taxon>
        <taxon>Decapodiformes</taxon>
        <taxon>Sepiida</taxon>
        <taxon>Sepiina</taxon>
        <taxon>Sepiidae</taxon>
        <taxon>Acanthosepion</taxon>
    </lineage>
</organism>
<evidence type="ECO:0000313" key="7">
    <source>
        <dbReference type="Proteomes" id="UP000597762"/>
    </source>
</evidence>
<evidence type="ECO:0000256" key="1">
    <source>
        <dbReference type="ARBA" id="ARBA00022679"/>
    </source>
</evidence>
<keyword evidence="4" id="KW-0378">Hydrolase</keyword>
<dbReference type="InterPro" id="IPR043128">
    <property type="entry name" value="Rev_trsase/Diguanyl_cyclase"/>
</dbReference>
<dbReference type="InterPro" id="IPR021109">
    <property type="entry name" value="Peptidase_aspartic_dom_sf"/>
</dbReference>
<evidence type="ECO:0000313" key="6">
    <source>
        <dbReference type="EMBL" id="CAE1281873.1"/>
    </source>
</evidence>
<keyword evidence="4" id="KW-0255">Endonuclease</keyword>
<keyword evidence="3" id="KW-0540">Nuclease</keyword>
<reference evidence="6" key="1">
    <citation type="submission" date="2021-01" db="EMBL/GenBank/DDBJ databases">
        <authorList>
            <person name="Li R."/>
            <person name="Bekaert M."/>
        </authorList>
    </citation>
    <scope>NUCLEOTIDE SEQUENCE</scope>
    <source>
        <strain evidence="6">Farmed</strain>
    </source>
</reference>
<keyword evidence="7" id="KW-1185">Reference proteome</keyword>
<dbReference type="PANTHER" id="PTHR37984">
    <property type="entry name" value="PROTEIN CBG26694"/>
    <property type="match status" value="1"/>
</dbReference>
<evidence type="ECO:0000256" key="3">
    <source>
        <dbReference type="ARBA" id="ARBA00022722"/>
    </source>
</evidence>
<dbReference type="SUPFAM" id="SSF50630">
    <property type="entry name" value="Acid proteases"/>
    <property type="match status" value="1"/>
</dbReference>
<evidence type="ECO:0000256" key="4">
    <source>
        <dbReference type="ARBA" id="ARBA00022759"/>
    </source>
</evidence>
<dbReference type="InterPro" id="IPR050951">
    <property type="entry name" value="Retrovirus_Pol_polyprotein"/>
</dbReference>
<comment type="caution">
    <text evidence="6">The sequence shown here is derived from an EMBL/GenBank/DDBJ whole genome shotgun (WGS) entry which is preliminary data.</text>
</comment>
<dbReference type="SUPFAM" id="SSF56672">
    <property type="entry name" value="DNA/RNA polymerases"/>
    <property type="match status" value="1"/>
</dbReference>
<protein>
    <recommendedName>
        <fullName evidence="8">Reverse transcriptase domain-containing protein</fullName>
    </recommendedName>
</protein>
<dbReference type="OrthoDB" id="6144264at2759"/>
<dbReference type="GO" id="GO:0004519">
    <property type="term" value="F:endonuclease activity"/>
    <property type="evidence" value="ECO:0007669"/>
    <property type="project" value="UniProtKB-KW"/>
</dbReference>
<evidence type="ECO:0008006" key="8">
    <source>
        <dbReference type="Google" id="ProtNLM"/>
    </source>
</evidence>
<dbReference type="Proteomes" id="UP000597762">
    <property type="component" value="Unassembled WGS sequence"/>
</dbReference>
<proteinExistence type="predicted"/>
<keyword evidence="1" id="KW-0808">Transferase</keyword>
<feature type="region of interest" description="Disordered" evidence="5">
    <location>
        <begin position="280"/>
        <end position="300"/>
    </location>
</feature>
<evidence type="ECO:0000256" key="2">
    <source>
        <dbReference type="ARBA" id="ARBA00022695"/>
    </source>
</evidence>
<accession>A0A812CWC5</accession>
<dbReference type="GO" id="GO:0016779">
    <property type="term" value="F:nucleotidyltransferase activity"/>
    <property type="evidence" value="ECO:0007669"/>
    <property type="project" value="UniProtKB-KW"/>
</dbReference>
<dbReference type="AlphaFoldDB" id="A0A812CWC5"/>
<dbReference type="Gene3D" id="3.10.10.10">
    <property type="entry name" value="HIV Type 1 Reverse Transcriptase, subunit A, domain 1"/>
    <property type="match status" value="1"/>
</dbReference>
<dbReference type="EMBL" id="CAHIKZ030002141">
    <property type="protein sequence ID" value="CAE1281873.1"/>
    <property type="molecule type" value="Genomic_DNA"/>
</dbReference>
<keyword evidence="2" id="KW-0548">Nucleotidyltransferase</keyword>
<feature type="region of interest" description="Disordered" evidence="5">
    <location>
        <begin position="85"/>
        <end position="117"/>
    </location>
</feature>